<reference evidence="2" key="1">
    <citation type="journal article" date="2018" name="PLoS Negl. Trop. Dis.">
        <title>An insight into the salivary gland and fat body transcriptome of Panstrongylus lignarius (Hemiptera: Heteroptera), the main vector of Chagas disease in Peru.</title>
        <authorList>
            <person name="Nevoa J.C."/>
            <person name="Mendes M.T."/>
            <person name="da Silva M.V."/>
            <person name="Soares S.C."/>
            <person name="Oliveira C.J.F."/>
            <person name="Ribeiro J.M.C."/>
        </authorList>
    </citation>
    <scope>NUCLEOTIDE SEQUENCE</scope>
</reference>
<organism evidence="2">
    <name type="scientific">Panstrongylus lignarius</name>
    <dbReference type="NCBI Taxonomy" id="156445"/>
    <lineage>
        <taxon>Eukaryota</taxon>
        <taxon>Metazoa</taxon>
        <taxon>Ecdysozoa</taxon>
        <taxon>Arthropoda</taxon>
        <taxon>Hexapoda</taxon>
        <taxon>Insecta</taxon>
        <taxon>Pterygota</taxon>
        <taxon>Neoptera</taxon>
        <taxon>Paraneoptera</taxon>
        <taxon>Hemiptera</taxon>
        <taxon>Heteroptera</taxon>
        <taxon>Panheteroptera</taxon>
        <taxon>Cimicomorpha</taxon>
        <taxon>Reduviidae</taxon>
        <taxon>Triatominae</taxon>
        <taxon>Panstrongylus</taxon>
    </lineage>
</organism>
<keyword evidence="1" id="KW-1133">Transmembrane helix</keyword>
<evidence type="ECO:0000313" key="2">
    <source>
        <dbReference type="EMBL" id="JAW14456.1"/>
    </source>
</evidence>
<proteinExistence type="predicted"/>
<keyword evidence="1" id="KW-0472">Membrane</keyword>
<evidence type="ECO:0000256" key="1">
    <source>
        <dbReference type="SAM" id="Phobius"/>
    </source>
</evidence>
<dbReference type="AlphaFoldDB" id="A0A224XPN9"/>
<name>A0A224XPN9_9HEMI</name>
<keyword evidence="1" id="KW-0812">Transmembrane</keyword>
<dbReference type="EMBL" id="GFTR01001970">
    <property type="protein sequence ID" value="JAW14456.1"/>
    <property type="molecule type" value="Transcribed_RNA"/>
</dbReference>
<accession>A0A224XPN9</accession>
<protein>
    <submittedName>
        <fullName evidence="2">Uncharacterized protein</fullName>
    </submittedName>
</protein>
<feature type="transmembrane region" description="Helical" evidence="1">
    <location>
        <begin position="6"/>
        <end position="27"/>
    </location>
</feature>
<sequence length="117" mass="14051">MKNIKIMMYIIIITIINYLHSAMLRILMMAFSSGENDVHPYSHSFRTRCHQMISSGRTFYNKCHSWIWRFERVQMIYINFFYSLKVCTTSWLSLRLVTEIGQSSRYPIKHKPSFVPM</sequence>